<reference evidence="6" key="1">
    <citation type="submission" date="2024-05" db="EMBL/GenBank/DDBJ databases">
        <title>Genome Sequences of Four Agar- Degrading Marine Bacteria.</title>
        <authorList>
            <person name="Phillips E.K."/>
            <person name="Shaffer J.C."/>
            <person name="Henson M.W."/>
            <person name="Temperton B."/>
            <person name="Thrash C.J."/>
            <person name="Martin M.O."/>
        </authorList>
    </citation>
    <scope>NUCLEOTIDE SEQUENCE</scope>
    <source>
        <strain evidence="6">EKP203</strain>
    </source>
</reference>
<name>A0ABT7Y7C6_9VIBR</name>
<proteinExistence type="predicted"/>
<accession>A0ABT7Y7C6</accession>
<keyword evidence="4" id="KW-0233">DNA recombination</keyword>
<comment type="subcellular location">
    <subcellularLocation>
        <location evidence="1">Cytoplasm</location>
    </subcellularLocation>
</comment>
<gene>
    <name evidence="6" type="ORF">QWJ08_21340</name>
</gene>
<evidence type="ECO:0000256" key="2">
    <source>
        <dbReference type="ARBA" id="ARBA00022908"/>
    </source>
</evidence>
<protein>
    <submittedName>
        <fullName evidence="6">Site-specific integrase</fullName>
    </submittedName>
</protein>
<dbReference type="SUPFAM" id="SSF56349">
    <property type="entry name" value="DNA breaking-rejoining enzymes"/>
    <property type="match status" value="1"/>
</dbReference>
<evidence type="ECO:0000256" key="4">
    <source>
        <dbReference type="ARBA" id="ARBA00023172"/>
    </source>
</evidence>
<dbReference type="InterPro" id="IPR010998">
    <property type="entry name" value="Integrase_recombinase_N"/>
</dbReference>
<keyword evidence="7" id="KW-1185">Reference proteome</keyword>
<dbReference type="InterPro" id="IPR013762">
    <property type="entry name" value="Integrase-like_cat_sf"/>
</dbReference>
<dbReference type="PANTHER" id="PTHR30349:SF77">
    <property type="entry name" value="TYROSINE RECOMBINASE XERC"/>
    <property type="match status" value="1"/>
</dbReference>
<dbReference type="Gene3D" id="1.10.443.10">
    <property type="entry name" value="Intergrase catalytic core"/>
    <property type="match status" value="1"/>
</dbReference>
<keyword evidence="3" id="KW-0238">DNA-binding</keyword>
<evidence type="ECO:0000313" key="6">
    <source>
        <dbReference type="EMBL" id="MDN2483902.1"/>
    </source>
</evidence>
<organism evidence="6 7">
    <name type="scientific">Vibrio agarivorans</name>
    <dbReference type="NCBI Taxonomy" id="153622"/>
    <lineage>
        <taxon>Bacteria</taxon>
        <taxon>Pseudomonadati</taxon>
        <taxon>Pseudomonadota</taxon>
        <taxon>Gammaproteobacteria</taxon>
        <taxon>Vibrionales</taxon>
        <taxon>Vibrionaceae</taxon>
        <taxon>Vibrio</taxon>
    </lineage>
</organism>
<dbReference type="CDD" id="cd00397">
    <property type="entry name" value="DNA_BRE_C"/>
    <property type="match status" value="1"/>
</dbReference>
<keyword evidence="2" id="KW-0229">DNA integration</keyword>
<evidence type="ECO:0000313" key="7">
    <source>
        <dbReference type="Proteomes" id="UP001169719"/>
    </source>
</evidence>
<dbReference type="EMBL" id="JAUEOZ010000003">
    <property type="protein sequence ID" value="MDN2483902.1"/>
    <property type="molecule type" value="Genomic_DNA"/>
</dbReference>
<comment type="caution">
    <text evidence="6">The sequence shown here is derived from an EMBL/GenBank/DDBJ whole genome shotgun (WGS) entry which is preliminary data.</text>
</comment>
<dbReference type="RefSeq" id="WP_289964069.1">
    <property type="nucleotide sequence ID" value="NZ_JAUEOZ010000003.1"/>
</dbReference>
<dbReference type="PANTHER" id="PTHR30349">
    <property type="entry name" value="PHAGE INTEGRASE-RELATED"/>
    <property type="match status" value="1"/>
</dbReference>
<dbReference type="InterPro" id="IPR002104">
    <property type="entry name" value="Integrase_catalytic"/>
</dbReference>
<dbReference type="Gene3D" id="1.10.150.130">
    <property type="match status" value="1"/>
</dbReference>
<dbReference type="InterPro" id="IPR011010">
    <property type="entry name" value="DNA_brk_join_enz"/>
</dbReference>
<dbReference type="InterPro" id="IPR050090">
    <property type="entry name" value="Tyrosine_recombinase_XerCD"/>
</dbReference>
<evidence type="ECO:0000256" key="1">
    <source>
        <dbReference type="ARBA" id="ARBA00004496"/>
    </source>
</evidence>
<feature type="domain" description="Tyr recombinase" evidence="5">
    <location>
        <begin position="192"/>
        <end position="419"/>
    </location>
</feature>
<dbReference type="PROSITE" id="PS51898">
    <property type="entry name" value="TYR_RECOMBINASE"/>
    <property type="match status" value="1"/>
</dbReference>
<sequence length="429" mass="49138">MKITKTNFFPIFLPHKHAFVILPEMREALLPCFKSIPTAEASYNYALDFLAESYSKPNNYDTYRNDLIVFFCWAYANGKDVVDITRTDMLAFIKFCNEPPRELQAKSARPVLIINKADEDDLRINPEWRPFKNANPDKPYTRMESTVQKQLSVLSSLFVYLNDVEHTTINPAALALRRFNPKSMDGVALTEQKEKALSQLQLSAMFDTLDELCIESENKLKAERARFLMYLLILAFPRRSEISATLRYSPLMSDFERVRVGDVVRYVFHIRKGKGSKSRKVLCSGLLIEALKRYRLFLGQSELPLPTDDSPLLVRLRAAPHGREAKVVDACISDKQLAEVVKWVFEETALRLDLMEEFEEAAHLRTLSAHSCRHTGISLALSAGRKPELLLHDTGHSTMASLMIYNSSRIEYRLGEVDKIDTVLMDYKL</sequence>
<evidence type="ECO:0000259" key="5">
    <source>
        <dbReference type="PROSITE" id="PS51898"/>
    </source>
</evidence>
<evidence type="ECO:0000256" key="3">
    <source>
        <dbReference type="ARBA" id="ARBA00023125"/>
    </source>
</evidence>
<dbReference type="Proteomes" id="UP001169719">
    <property type="component" value="Unassembled WGS sequence"/>
</dbReference>